<evidence type="ECO:0000313" key="12">
    <source>
        <dbReference type="Proteomes" id="UP000827092"/>
    </source>
</evidence>
<feature type="transmembrane region" description="Helical" evidence="10">
    <location>
        <begin position="89"/>
        <end position="108"/>
    </location>
</feature>
<evidence type="ECO:0000256" key="5">
    <source>
        <dbReference type="ARBA" id="ARBA00022832"/>
    </source>
</evidence>
<name>A0AAV6UIT8_9ARAC</name>
<keyword evidence="9 10" id="KW-0275">Fatty acid biosynthesis</keyword>
<comment type="caution">
    <text evidence="11">The sequence shown here is derived from an EMBL/GenBank/DDBJ whole genome shotgun (WGS) entry which is preliminary data.</text>
</comment>
<dbReference type="GO" id="GO:0034626">
    <property type="term" value="P:fatty acid elongation, polyunsaturated fatty acid"/>
    <property type="evidence" value="ECO:0007669"/>
    <property type="project" value="TreeGrafter"/>
</dbReference>
<evidence type="ECO:0000256" key="6">
    <source>
        <dbReference type="ARBA" id="ARBA00022989"/>
    </source>
</evidence>
<evidence type="ECO:0000256" key="1">
    <source>
        <dbReference type="ARBA" id="ARBA00004141"/>
    </source>
</evidence>
<evidence type="ECO:0000256" key="2">
    <source>
        <dbReference type="ARBA" id="ARBA00022516"/>
    </source>
</evidence>
<dbReference type="PROSITE" id="PS01188">
    <property type="entry name" value="ELO"/>
    <property type="match status" value="1"/>
</dbReference>
<evidence type="ECO:0000256" key="9">
    <source>
        <dbReference type="ARBA" id="ARBA00023160"/>
    </source>
</evidence>
<keyword evidence="6 10" id="KW-1133">Transmembrane helix</keyword>
<dbReference type="GO" id="GO:0005789">
    <property type="term" value="C:endoplasmic reticulum membrane"/>
    <property type="evidence" value="ECO:0007669"/>
    <property type="project" value="TreeGrafter"/>
</dbReference>
<dbReference type="PANTHER" id="PTHR11157:SF126">
    <property type="entry name" value="ELONGATION OF VERY LONG CHAIN FATTY ACIDS PROTEIN"/>
    <property type="match status" value="1"/>
</dbReference>
<evidence type="ECO:0000256" key="3">
    <source>
        <dbReference type="ARBA" id="ARBA00022679"/>
    </source>
</evidence>
<organism evidence="11 12">
    <name type="scientific">Oedothorax gibbosus</name>
    <dbReference type="NCBI Taxonomy" id="931172"/>
    <lineage>
        <taxon>Eukaryota</taxon>
        <taxon>Metazoa</taxon>
        <taxon>Ecdysozoa</taxon>
        <taxon>Arthropoda</taxon>
        <taxon>Chelicerata</taxon>
        <taxon>Arachnida</taxon>
        <taxon>Araneae</taxon>
        <taxon>Araneomorphae</taxon>
        <taxon>Entelegynae</taxon>
        <taxon>Araneoidea</taxon>
        <taxon>Linyphiidae</taxon>
        <taxon>Erigoninae</taxon>
        <taxon>Oedothorax</taxon>
    </lineage>
</organism>
<evidence type="ECO:0000313" key="11">
    <source>
        <dbReference type="EMBL" id="KAG8184335.1"/>
    </source>
</evidence>
<dbReference type="InterPro" id="IPR002076">
    <property type="entry name" value="ELO_fam"/>
</dbReference>
<dbReference type="GO" id="GO:0034625">
    <property type="term" value="P:fatty acid elongation, monounsaturated fatty acid"/>
    <property type="evidence" value="ECO:0007669"/>
    <property type="project" value="TreeGrafter"/>
</dbReference>
<keyword evidence="8 10" id="KW-0472">Membrane</keyword>
<keyword evidence="12" id="KW-1185">Reference proteome</keyword>
<dbReference type="EC" id="2.3.1.199" evidence="10"/>
<dbReference type="GO" id="GO:0019367">
    <property type="term" value="P:fatty acid elongation, saturated fatty acid"/>
    <property type="evidence" value="ECO:0007669"/>
    <property type="project" value="TreeGrafter"/>
</dbReference>
<evidence type="ECO:0000256" key="8">
    <source>
        <dbReference type="ARBA" id="ARBA00023136"/>
    </source>
</evidence>
<comment type="similarity">
    <text evidence="10">Belongs to the ELO family.</text>
</comment>
<protein>
    <recommendedName>
        <fullName evidence="10">Elongation of very long chain fatty acids protein</fullName>
        <ecNumber evidence="10">2.3.1.199</ecNumber>
    </recommendedName>
    <alternativeName>
        <fullName evidence="10">Very-long-chain 3-oxoacyl-CoA synthase</fullName>
    </alternativeName>
</protein>
<dbReference type="InterPro" id="IPR030457">
    <property type="entry name" value="ELO_CS"/>
</dbReference>
<dbReference type="GO" id="GO:0042761">
    <property type="term" value="P:very long-chain fatty acid biosynthetic process"/>
    <property type="evidence" value="ECO:0007669"/>
    <property type="project" value="TreeGrafter"/>
</dbReference>
<keyword evidence="2 10" id="KW-0444">Lipid biosynthesis</keyword>
<dbReference type="PANTHER" id="PTHR11157">
    <property type="entry name" value="FATTY ACID ACYL TRANSFERASE-RELATED"/>
    <property type="match status" value="1"/>
</dbReference>
<proteinExistence type="inferred from homology"/>
<feature type="transmembrane region" description="Helical" evidence="10">
    <location>
        <begin position="12"/>
        <end position="32"/>
    </location>
</feature>
<evidence type="ECO:0000256" key="10">
    <source>
        <dbReference type="RuleBase" id="RU361115"/>
    </source>
</evidence>
<keyword evidence="7 10" id="KW-0443">Lipid metabolism</keyword>
<gene>
    <name evidence="11" type="ORF">JTE90_005353</name>
</gene>
<accession>A0AAV6UIT8</accession>
<keyword evidence="3 10" id="KW-0808">Transferase</keyword>
<dbReference type="EMBL" id="JAFNEN010000376">
    <property type="protein sequence ID" value="KAG8184335.1"/>
    <property type="molecule type" value="Genomic_DNA"/>
</dbReference>
<feature type="transmembrane region" description="Helical" evidence="10">
    <location>
        <begin position="62"/>
        <end position="82"/>
    </location>
</feature>
<dbReference type="AlphaFoldDB" id="A0AAV6UIT8"/>
<feature type="transmembrane region" description="Helical" evidence="10">
    <location>
        <begin position="159"/>
        <end position="177"/>
    </location>
</feature>
<comment type="subcellular location">
    <subcellularLocation>
        <location evidence="1">Membrane</location>
        <topology evidence="1">Multi-pass membrane protein</topology>
    </subcellularLocation>
</comment>
<sequence>MKNRKPYDLKYVMILYDFGQVVINSYLTYTIYTICVDSWEHRCMVKNNPVYIRHNAKRIQAVAWHTCLIKFIDLIDTVLFVLRKKANQVSFLHVFHHALMCMIITWAVRNIDSFAIGFYLGFAMSINTSVHVVVYFYYGVSALGPQMNKYLWWKKYLTLFQMCQFTAILSYMLHGFMTGCEEVAVVEVTVFLYIVAIFIMFIDFYKKYKDE</sequence>
<dbReference type="Proteomes" id="UP000827092">
    <property type="component" value="Unassembled WGS sequence"/>
</dbReference>
<feature type="transmembrane region" description="Helical" evidence="10">
    <location>
        <begin position="114"/>
        <end position="138"/>
    </location>
</feature>
<reference evidence="11 12" key="1">
    <citation type="journal article" date="2022" name="Nat. Ecol. Evol.">
        <title>A masculinizing supergene underlies an exaggerated male reproductive morph in a spider.</title>
        <authorList>
            <person name="Hendrickx F."/>
            <person name="De Corte Z."/>
            <person name="Sonet G."/>
            <person name="Van Belleghem S.M."/>
            <person name="Kostlbacher S."/>
            <person name="Vangestel C."/>
        </authorList>
    </citation>
    <scope>NUCLEOTIDE SEQUENCE [LARGE SCALE GENOMIC DNA]</scope>
    <source>
        <strain evidence="11">W744_W776</strain>
    </source>
</reference>
<dbReference type="GO" id="GO:0009922">
    <property type="term" value="F:fatty acid elongase activity"/>
    <property type="evidence" value="ECO:0007669"/>
    <property type="project" value="UniProtKB-EC"/>
</dbReference>
<evidence type="ECO:0000256" key="7">
    <source>
        <dbReference type="ARBA" id="ARBA00023098"/>
    </source>
</evidence>
<dbReference type="GO" id="GO:0030148">
    <property type="term" value="P:sphingolipid biosynthetic process"/>
    <property type="evidence" value="ECO:0007669"/>
    <property type="project" value="TreeGrafter"/>
</dbReference>
<keyword evidence="4 10" id="KW-0812">Transmembrane</keyword>
<dbReference type="Pfam" id="PF01151">
    <property type="entry name" value="ELO"/>
    <property type="match status" value="1"/>
</dbReference>
<evidence type="ECO:0000256" key="4">
    <source>
        <dbReference type="ARBA" id="ARBA00022692"/>
    </source>
</evidence>
<feature type="transmembrane region" description="Helical" evidence="10">
    <location>
        <begin position="183"/>
        <end position="205"/>
    </location>
</feature>
<comment type="catalytic activity">
    <reaction evidence="10">
        <text>a very-long-chain acyl-CoA + malonyl-CoA + H(+) = a very-long-chain 3-oxoacyl-CoA + CO2 + CoA</text>
        <dbReference type="Rhea" id="RHEA:32727"/>
        <dbReference type="ChEBI" id="CHEBI:15378"/>
        <dbReference type="ChEBI" id="CHEBI:16526"/>
        <dbReference type="ChEBI" id="CHEBI:57287"/>
        <dbReference type="ChEBI" id="CHEBI:57384"/>
        <dbReference type="ChEBI" id="CHEBI:90725"/>
        <dbReference type="ChEBI" id="CHEBI:90736"/>
        <dbReference type="EC" id="2.3.1.199"/>
    </reaction>
</comment>
<keyword evidence="5 10" id="KW-0276">Fatty acid metabolism</keyword>